<protein>
    <recommendedName>
        <fullName evidence="3">DUF4367 domain-containing protein</fullName>
    </recommendedName>
</protein>
<proteinExistence type="predicted"/>
<evidence type="ECO:0000313" key="1">
    <source>
        <dbReference type="EMBL" id="MFC7390872.1"/>
    </source>
</evidence>
<sequence>MPIPATTAFVPFEVHGPTHLPFVAETEYAHLVSLGKVELVYENEEESMTIWATTELGWHHTEQWETYSQTIQDSPVYFNQTEALTILSWQRDGVEYAIDYKGHELSMQDLFDVAASMN</sequence>
<evidence type="ECO:0008006" key="3">
    <source>
        <dbReference type="Google" id="ProtNLM"/>
    </source>
</evidence>
<dbReference type="RefSeq" id="WP_214790388.1">
    <property type="nucleotide sequence ID" value="NZ_JANIEL010000034.1"/>
</dbReference>
<accession>A0ABW2PN43</accession>
<dbReference type="Proteomes" id="UP001596439">
    <property type="component" value="Unassembled WGS sequence"/>
</dbReference>
<keyword evidence="2" id="KW-1185">Reference proteome</keyword>
<gene>
    <name evidence="1" type="ORF">ACFQO8_12020</name>
</gene>
<reference evidence="2" key="1">
    <citation type="journal article" date="2019" name="Int. J. Syst. Evol. Microbiol.">
        <title>The Global Catalogue of Microorganisms (GCM) 10K type strain sequencing project: providing services to taxonomists for standard genome sequencing and annotation.</title>
        <authorList>
            <consortium name="The Broad Institute Genomics Platform"/>
            <consortium name="The Broad Institute Genome Sequencing Center for Infectious Disease"/>
            <person name="Wu L."/>
            <person name="Ma J."/>
        </authorList>
    </citation>
    <scope>NUCLEOTIDE SEQUENCE [LARGE SCALE GENOMIC DNA]</scope>
    <source>
        <strain evidence="2">CCUG 55590</strain>
    </source>
</reference>
<evidence type="ECO:0000313" key="2">
    <source>
        <dbReference type="Proteomes" id="UP001596439"/>
    </source>
</evidence>
<organism evidence="1 2">
    <name type="scientific">Exiguobacterium aestuarii</name>
    <dbReference type="NCBI Taxonomy" id="273527"/>
    <lineage>
        <taxon>Bacteria</taxon>
        <taxon>Bacillati</taxon>
        <taxon>Bacillota</taxon>
        <taxon>Bacilli</taxon>
        <taxon>Bacillales</taxon>
        <taxon>Bacillales Family XII. Incertae Sedis</taxon>
        <taxon>Exiguobacterium</taxon>
    </lineage>
</organism>
<name>A0ABW2PN43_9BACL</name>
<comment type="caution">
    <text evidence="1">The sequence shown here is derived from an EMBL/GenBank/DDBJ whole genome shotgun (WGS) entry which is preliminary data.</text>
</comment>
<dbReference type="EMBL" id="JBHTCE010000002">
    <property type="protein sequence ID" value="MFC7390872.1"/>
    <property type="molecule type" value="Genomic_DNA"/>
</dbReference>